<feature type="transmembrane region" description="Helical" evidence="6">
    <location>
        <begin position="200"/>
        <end position="221"/>
    </location>
</feature>
<dbReference type="Gene3D" id="1.10.10.10">
    <property type="entry name" value="Winged helix-like DNA-binding domain superfamily/Winged helix DNA-binding domain"/>
    <property type="match status" value="1"/>
</dbReference>
<name>A0A4Z0F927_9GAMM</name>
<keyword evidence="2" id="KW-1003">Cell membrane</keyword>
<dbReference type="Pfam" id="PF03631">
    <property type="entry name" value="Virul_fac_BrkB"/>
    <property type="match status" value="1"/>
</dbReference>
<dbReference type="EMBL" id="SRIO01000006">
    <property type="protein sequence ID" value="TFZ82884.1"/>
    <property type="molecule type" value="Genomic_DNA"/>
</dbReference>
<feature type="transmembrane region" description="Helical" evidence="6">
    <location>
        <begin position="261"/>
        <end position="285"/>
    </location>
</feature>
<dbReference type="InterPro" id="IPR036390">
    <property type="entry name" value="WH_DNA-bd_sf"/>
</dbReference>
<protein>
    <submittedName>
        <fullName evidence="7">YihY/virulence factor BrkB family protein</fullName>
    </submittedName>
</protein>
<organism evidence="7 8">
    <name type="scientific">Candidatus Macondimonas diazotrophica</name>
    <dbReference type="NCBI Taxonomy" id="2305248"/>
    <lineage>
        <taxon>Bacteria</taxon>
        <taxon>Pseudomonadati</taxon>
        <taxon>Pseudomonadota</taxon>
        <taxon>Gammaproteobacteria</taxon>
        <taxon>Chromatiales</taxon>
        <taxon>Ectothiorhodospiraceae</taxon>
        <taxon>Candidatus Macondimonas</taxon>
    </lineage>
</organism>
<dbReference type="PANTHER" id="PTHR30213:SF0">
    <property type="entry name" value="UPF0761 MEMBRANE PROTEIN YIHY"/>
    <property type="match status" value="1"/>
</dbReference>
<evidence type="ECO:0000313" key="8">
    <source>
        <dbReference type="Proteomes" id="UP000297890"/>
    </source>
</evidence>
<feature type="transmembrane region" description="Helical" evidence="6">
    <location>
        <begin position="158"/>
        <end position="180"/>
    </location>
</feature>
<evidence type="ECO:0000256" key="1">
    <source>
        <dbReference type="ARBA" id="ARBA00004651"/>
    </source>
</evidence>
<dbReference type="InterPro" id="IPR017039">
    <property type="entry name" value="Virul_fac_BrkB"/>
</dbReference>
<accession>A0A4Z0F927</accession>
<keyword evidence="3 6" id="KW-0812">Transmembrane</keyword>
<dbReference type="Proteomes" id="UP000297890">
    <property type="component" value="Unassembled WGS sequence"/>
</dbReference>
<keyword evidence="5 6" id="KW-0472">Membrane</keyword>
<comment type="subcellular location">
    <subcellularLocation>
        <location evidence="1">Cell membrane</location>
        <topology evidence="1">Multi-pass membrane protein</topology>
    </subcellularLocation>
</comment>
<evidence type="ECO:0000256" key="5">
    <source>
        <dbReference type="ARBA" id="ARBA00023136"/>
    </source>
</evidence>
<dbReference type="RefSeq" id="WP_135281554.1">
    <property type="nucleotide sequence ID" value="NZ_SRIO01000006.1"/>
</dbReference>
<keyword evidence="8" id="KW-1185">Reference proteome</keyword>
<sequence>MTPSSPRRWLDRLGSIDPGRLSRPRRILLLAARAALATARDLGQGQIALWAMSLVYTTLLSLVPLLALAFSILKAFGAHNVAEPLIAQLLAPLGPQSAELTERIIGFVENMKVGVLGSVGLGFLLYTVVSLIQKIERAFNQIWRVSEARSLARSFNDYLVVVLLAPVLYLVATGVFASVMGAEVVRGLSDWQPLGMALSLITRVAPLVVFTAIFSFIYIYLPNTHVRWHAALCGALFAALAWLVGGQAFAFFVAGSTNYDAIYSGFAILILLLIWLNVVWTILLVGAQIAFYVQYPAATLPGAGELDESDAEYHALALLHAVARRHHDGLAPAGLETLASTIGIPVASLRNAVRWLIAQDLLVRSTDDPPRLVLARAPEQITLETILTPTVTPASSRTPPAIRSLIRQLGEARHAVLGKQTLADLLRHEASLGDPDHASPQDPHAVG</sequence>
<evidence type="ECO:0000256" key="2">
    <source>
        <dbReference type="ARBA" id="ARBA00022475"/>
    </source>
</evidence>
<dbReference type="SUPFAM" id="SSF46785">
    <property type="entry name" value="Winged helix' DNA-binding domain"/>
    <property type="match status" value="1"/>
</dbReference>
<evidence type="ECO:0000313" key="7">
    <source>
        <dbReference type="EMBL" id="TFZ82884.1"/>
    </source>
</evidence>
<dbReference type="AlphaFoldDB" id="A0A4Z0F927"/>
<keyword evidence="4 6" id="KW-1133">Transmembrane helix</keyword>
<dbReference type="InterPro" id="IPR036388">
    <property type="entry name" value="WH-like_DNA-bd_sf"/>
</dbReference>
<gene>
    <name evidence="7" type="ORF">E4680_06310</name>
</gene>
<comment type="caution">
    <text evidence="7">The sequence shown here is derived from an EMBL/GenBank/DDBJ whole genome shotgun (WGS) entry which is preliminary data.</text>
</comment>
<dbReference type="OrthoDB" id="9808671at2"/>
<feature type="transmembrane region" description="Helical" evidence="6">
    <location>
        <begin position="47"/>
        <end position="73"/>
    </location>
</feature>
<evidence type="ECO:0000256" key="4">
    <source>
        <dbReference type="ARBA" id="ARBA00022989"/>
    </source>
</evidence>
<proteinExistence type="predicted"/>
<evidence type="ECO:0000256" key="3">
    <source>
        <dbReference type="ARBA" id="ARBA00022692"/>
    </source>
</evidence>
<dbReference type="PANTHER" id="PTHR30213">
    <property type="entry name" value="INNER MEMBRANE PROTEIN YHJD"/>
    <property type="match status" value="1"/>
</dbReference>
<dbReference type="GO" id="GO:0005886">
    <property type="term" value="C:plasma membrane"/>
    <property type="evidence" value="ECO:0007669"/>
    <property type="project" value="UniProtKB-SubCell"/>
</dbReference>
<reference evidence="7 8" key="1">
    <citation type="journal article" date="2019" name="ISME J.">
        <title>Candidatus Macondimonas diazotrophica, a novel gammaproteobacterial genus dominating crude-oil-contaminated coastal sediments.</title>
        <authorList>
            <person name="Karthikeyan S."/>
            <person name="Konstantinidis K."/>
        </authorList>
    </citation>
    <scope>NUCLEOTIDE SEQUENCE [LARGE SCALE GENOMIC DNA]</scope>
    <source>
        <strain evidence="7 8">KTK01</strain>
    </source>
</reference>
<dbReference type="NCBIfam" id="TIGR00765">
    <property type="entry name" value="yihY_not_rbn"/>
    <property type="match status" value="1"/>
</dbReference>
<feature type="transmembrane region" description="Helical" evidence="6">
    <location>
        <begin position="228"/>
        <end position="255"/>
    </location>
</feature>
<evidence type="ECO:0000256" key="6">
    <source>
        <dbReference type="SAM" id="Phobius"/>
    </source>
</evidence>
<feature type="transmembrane region" description="Helical" evidence="6">
    <location>
        <begin position="113"/>
        <end position="132"/>
    </location>
</feature>